<dbReference type="OrthoDB" id="3261081at2759"/>
<organism evidence="2 3">
    <name type="scientific">Sanghuangporus baumii</name>
    <name type="common">Phellinus baumii</name>
    <dbReference type="NCBI Taxonomy" id="108892"/>
    <lineage>
        <taxon>Eukaryota</taxon>
        <taxon>Fungi</taxon>
        <taxon>Dikarya</taxon>
        <taxon>Basidiomycota</taxon>
        <taxon>Agaricomycotina</taxon>
        <taxon>Agaricomycetes</taxon>
        <taxon>Hymenochaetales</taxon>
        <taxon>Hymenochaetaceae</taxon>
        <taxon>Sanghuangporus</taxon>
    </lineage>
</organism>
<proteinExistence type="predicted"/>
<dbReference type="Proteomes" id="UP000757232">
    <property type="component" value="Unassembled WGS sequence"/>
</dbReference>
<dbReference type="EMBL" id="LNZH02000094">
    <property type="protein sequence ID" value="OCB91323.1"/>
    <property type="molecule type" value="Genomic_DNA"/>
</dbReference>
<feature type="compositionally biased region" description="Polar residues" evidence="1">
    <location>
        <begin position="129"/>
        <end position="143"/>
    </location>
</feature>
<protein>
    <submittedName>
        <fullName evidence="2">Uncharacterized protein</fullName>
    </submittedName>
</protein>
<feature type="region of interest" description="Disordered" evidence="1">
    <location>
        <begin position="123"/>
        <end position="147"/>
    </location>
</feature>
<keyword evidence="3" id="KW-1185">Reference proteome</keyword>
<evidence type="ECO:0000313" key="3">
    <source>
        <dbReference type="Proteomes" id="UP000757232"/>
    </source>
</evidence>
<feature type="compositionally biased region" description="Polar residues" evidence="1">
    <location>
        <begin position="1"/>
        <end position="13"/>
    </location>
</feature>
<evidence type="ECO:0000313" key="2">
    <source>
        <dbReference type="EMBL" id="OCB91323.1"/>
    </source>
</evidence>
<sequence>MSAVTQAQSTSPTRKLFPHLSPPRAVVNIISSKRHASSNDLKAKAAQLPDGNSTNVYKQRRVVSTPANRENDKSDSDSEQQQQQQQQVVPNGAQADGTPLHKLTFPHVAKLFVKLRRMQKKAKAHHIDSNSGNNPITHPSLLSNIGEPDTTKKRARLEIQEDYVCADGIDVAKLLRASRAVLLERASPLHANVLIDELWTSSICGPKHRSDGSFRVHIRYAATAATSSSKRDPQQPVALDKISGVPGLMTITQRDTVSLTVVELFEEAQIAQD</sequence>
<name>A0A9Q5NBA0_SANBA</name>
<reference evidence="2" key="1">
    <citation type="submission" date="2016-06" db="EMBL/GenBank/DDBJ databases">
        <title>Draft Genome sequence of the fungus Inonotus baumii.</title>
        <authorList>
            <person name="Zhu H."/>
            <person name="Lin W."/>
        </authorList>
    </citation>
    <scope>NUCLEOTIDE SEQUENCE</scope>
    <source>
        <strain evidence="2">821</strain>
    </source>
</reference>
<evidence type="ECO:0000256" key="1">
    <source>
        <dbReference type="SAM" id="MobiDB-lite"/>
    </source>
</evidence>
<feature type="region of interest" description="Disordered" evidence="1">
    <location>
        <begin position="1"/>
        <end position="100"/>
    </location>
</feature>
<gene>
    <name evidence="2" type="ORF">A7U60_g1442</name>
</gene>
<dbReference type="AlphaFoldDB" id="A0A9Q5NBA0"/>
<accession>A0A9Q5NBA0</accession>
<comment type="caution">
    <text evidence="2">The sequence shown here is derived from an EMBL/GenBank/DDBJ whole genome shotgun (WGS) entry which is preliminary data.</text>
</comment>